<gene>
    <name evidence="2" type="ORF">DR999_PMT16424</name>
</gene>
<feature type="region of interest" description="Disordered" evidence="1">
    <location>
        <begin position="95"/>
        <end position="163"/>
    </location>
</feature>
<reference evidence="2 3" key="1">
    <citation type="submission" date="2019-04" db="EMBL/GenBank/DDBJ databases">
        <title>Draft genome of the big-headed turtle Platysternon megacephalum.</title>
        <authorList>
            <person name="Gong S."/>
        </authorList>
    </citation>
    <scope>NUCLEOTIDE SEQUENCE [LARGE SCALE GENOMIC DNA]</scope>
    <source>
        <strain evidence="2">DO16091913</strain>
        <tissue evidence="2">Muscle</tissue>
    </source>
</reference>
<proteinExistence type="predicted"/>
<evidence type="ECO:0000313" key="3">
    <source>
        <dbReference type="Proteomes" id="UP000297703"/>
    </source>
</evidence>
<feature type="region of interest" description="Disordered" evidence="1">
    <location>
        <begin position="20"/>
        <end position="82"/>
    </location>
</feature>
<feature type="region of interest" description="Disordered" evidence="1">
    <location>
        <begin position="255"/>
        <end position="285"/>
    </location>
</feature>
<feature type="compositionally biased region" description="Pro residues" evidence="1">
    <location>
        <begin position="384"/>
        <end position="404"/>
    </location>
</feature>
<feature type="region of interest" description="Disordered" evidence="1">
    <location>
        <begin position="222"/>
        <end position="243"/>
    </location>
</feature>
<sequence length="404" mass="41705">MDRIPGQDIASLYTKINHLSGRRRQEQLGPVRESLPHPEVGPKCPSVPRPKRRRVSVPAPADPFLSPPPWSQQGGEGKVRSSFRCPGLCVSPAPGGAAGSCPPAPARSRAERAAGPVPQPRVPPSGGEGALKGHHGSDQYAEHPVPGPAARRGLGALGRPAPQHAGEAALQHFGQAGEGAVLALRLPLALLLLRLQPGLLGGHQPGLGGPRLVQAAAPPLPAGFARGRRQRNAPRRPPTGPGPAAVLRLHGLRGVATGRGAGGGSGGRRRGLAGPLLPRAGLRPQPPLLALLQPGREVELPGAAHDQRELQAPVQPQAAALQAGVVHLPHRQRHDALRLLLRLHAGRGRGRPGSLVHRPGNRAGAARLARAPAGESGGAAPAWVFPPPRPAAAVPPPPRTSRPD</sequence>
<dbReference type="Proteomes" id="UP000297703">
    <property type="component" value="Unassembled WGS sequence"/>
</dbReference>
<comment type="caution">
    <text evidence="2">The sequence shown here is derived from an EMBL/GenBank/DDBJ whole genome shotgun (WGS) entry which is preliminary data.</text>
</comment>
<organism evidence="2 3">
    <name type="scientific">Platysternon megacephalum</name>
    <name type="common">big-headed turtle</name>
    <dbReference type="NCBI Taxonomy" id="55544"/>
    <lineage>
        <taxon>Eukaryota</taxon>
        <taxon>Metazoa</taxon>
        <taxon>Chordata</taxon>
        <taxon>Craniata</taxon>
        <taxon>Vertebrata</taxon>
        <taxon>Euteleostomi</taxon>
        <taxon>Archelosauria</taxon>
        <taxon>Testudinata</taxon>
        <taxon>Testudines</taxon>
        <taxon>Cryptodira</taxon>
        <taxon>Durocryptodira</taxon>
        <taxon>Testudinoidea</taxon>
        <taxon>Platysternidae</taxon>
        <taxon>Platysternon</taxon>
    </lineage>
</organism>
<keyword evidence="3" id="KW-1185">Reference proteome</keyword>
<protein>
    <submittedName>
        <fullName evidence="2">Krueppel-like factor 5</fullName>
    </submittedName>
</protein>
<evidence type="ECO:0000313" key="2">
    <source>
        <dbReference type="EMBL" id="TFK01375.1"/>
    </source>
</evidence>
<dbReference type="AlphaFoldDB" id="A0A4D9DXN0"/>
<feature type="compositionally biased region" description="Gly residues" evidence="1">
    <location>
        <begin position="257"/>
        <end position="266"/>
    </location>
</feature>
<accession>A0A4D9DXN0</accession>
<feature type="region of interest" description="Disordered" evidence="1">
    <location>
        <begin position="347"/>
        <end position="404"/>
    </location>
</feature>
<feature type="compositionally biased region" description="Low complexity" evidence="1">
    <location>
        <begin position="272"/>
        <end position="285"/>
    </location>
</feature>
<reference evidence="2 3" key="2">
    <citation type="submission" date="2019-04" db="EMBL/GenBank/DDBJ databases">
        <title>The genome sequence of big-headed turtle.</title>
        <authorList>
            <person name="Gong S."/>
        </authorList>
    </citation>
    <scope>NUCLEOTIDE SEQUENCE [LARGE SCALE GENOMIC DNA]</scope>
    <source>
        <strain evidence="2">DO16091913</strain>
        <tissue evidence="2">Muscle</tissue>
    </source>
</reference>
<evidence type="ECO:0000256" key="1">
    <source>
        <dbReference type="SAM" id="MobiDB-lite"/>
    </source>
</evidence>
<feature type="compositionally biased region" description="Low complexity" evidence="1">
    <location>
        <begin position="148"/>
        <end position="162"/>
    </location>
</feature>
<dbReference type="EMBL" id="QXTE01000230">
    <property type="protein sequence ID" value="TFK01375.1"/>
    <property type="molecule type" value="Genomic_DNA"/>
</dbReference>
<feature type="compositionally biased region" description="Low complexity" evidence="1">
    <location>
        <begin position="361"/>
        <end position="383"/>
    </location>
</feature>
<name>A0A4D9DXN0_9SAUR</name>